<sequence length="280" mass="32000">MNLWYQPTLPENRREFIITITIITIPDSRRPSLTSQPLIADRCTGNLDTTECSRRASGSQILPPVITSKITTKHKFNFKFGRVEVRARLPAGSWLLPEINLEPKENVYGSRRYASGLMRVAFARGNLVFAKKLYGGAMLSDTEPYRSQLQKEKIGIENWNREYHNYTLVWRPDGLELFVDGDKYGSIDPGEGFYTSARECAVPHAAQWLKGTVMAPLDQWFYLSLGLRVGGVHDFADGPDKPWTNRGTKAMLKFWQHKSDWLPSWEGSALRVDWIKVYAL</sequence>
<reference evidence="2 3" key="1">
    <citation type="journal article" date="2019" name="Commun. Biol.">
        <title>The bagworm genome reveals a unique fibroin gene that provides high tensile strength.</title>
        <authorList>
            <person name="Kono N."/>
            <person name="Nakamura H."/>
            <person name="Ohtoshi R."/>
            <person name="Tomita M."/>
            <person name="Numata K."/>
            <person name="Arakawa K."/>
        </authorList>
    </citation>
    <scope>NUCLEOTIDE SEQUENCE [LARGE SCALE GENOMIC DNA]</scope>
</reference>
<protein>
    <submittedName>
        <fullName evidence="2">Beta-1,3-glucan-binding protein</fullName>
    </submittedName>
</protein>
<accession>A0A4C1WGK7</accession>
<evidence type="ECO:0000313" key="3">
    <source>
        <dbReference type="Proteomes" id="UP000299102"/>
    </source>
</evidence>
<comment type="caution">
    <text evidence="2">The sequence shown here is derived from an EMBL/GenBank/DDBJ whole genome shotgun (WGS) entry which is preliminary data.</text>
</comment>
<organism evidence="2 3">
    <name type="scientific">Eumeta variegata</name>
    <name type="common">Bagworm moth</name>
    <name type="synonym">Eumeta japonica</name>
    <dbReference type="NCBI Taxonomy" id="151549"/>
    <lineage>
        <taxon>Eukaryota</taxon>
        <taxon>Metazoa</taxon>
        <taxon>Ecdysozoa</taxon>
        <taxon>Arthropoda</taxon>
        <taxon>Hexapoda</taxon>
        <taxon>Insecta</taxon>
        <taxon>Pterygota</taxon>
        <taxon>Neoptera</taxon>
        <taxon>Endopterygota</taxon>
        <taxon>Lepidoptera</taxon>
        <taxon>Glossata</taxon>
        <taxon>Ditrysia</taxon>
        <taxon>Tineoidea</taxon>
        <taxon>Psychidae</taxon>
        <taxon>Oiketicinae</taxon>
        <taxon>Eumeta</taxon>
    </lineage>
</organism>
<dbReference type="SUPFAM" id="SSF49899">
    <property type="entry name" value="Concanavalin A-like lectins/glucanases"/>
    <property type="match status" value="1"/>
</dbReference>
<dbReference type="GO" id="GO:0005975">
    <property type="term" value="P:carbohydrate metabolic process"/>
    <property type="evidence" value="ECO:0007669"/>
    <property type="project" value="InterPro"/>
</dbReference>
<dbReference type="InterPro" id="IPR013320">
    <property type="entry name" value="ConA-like_dom_sf"/>
</dbReference>
<name>A0A4C1WGK7_EUMVA</name>
<dbReference type="EMBL" id="BGZK01000549">
    <property type="protein sequence ID" value="GBP49632.1"/>
    <property type="molecule type" value="Genomic_DNA"/>
</dbReference>
<dbReference type="PANTHER" id="PTHR10963">
    <property type="entry name" value="GLYCOSYL HYDROLASE-RELATED"/>
    <property type="match status" value="1"/>
</dbReference>
<dbReference type="OrthoDB" id="4781at2759"/>
<dbReference type="STRING" id="151549.A0A4C1WGK7"/>
<dbReference type="PANTHER" id="PTHR10963:SF60">
    <property type="entry name" value="GRAM-NEGATIVE BACTERIA-BINDING PROTEIN 1-RELATED"/>
    <property type="match status" value="1"/>
</dbReference>
<dbReference type="PROSITE" id="PS51762">
    <property type="entry name" value="GH16_2"/>
    <property type="match status" value="1"/>
</dbReference>
<gene>
    <name evidence="2" type="ORF">EVAR_37414_1</name>
</gene>
<proteinExistence type="predicted"/>
<evidence type="ECO:0000259" key="1">
    <source>
        <dbReference type="PROSITE" id="PS51762"/>
    </source>
</evidence>
<dbReference type="AlphaFoldDB" id="A0A4C1WGK7"/>
<feature type="domain" description="GH16" evidence="1">
    <location>
        <begin position="2"/>
        <end position="280"/>
    </location>
</feature>
<dbReference type="InterPro" id="IPR000757">
    <property type="entry name" value="Beta-glucanase-like"/>
</dbReference>
<evidence type="ECO:0000313" key="2">
    <source>
        <dbReference type="EMBL" id="GBP49632.1"/>
    </source>
</evidence>
<dbReference type="Proteomes" id="UP000299102">
    <property type="component" value="Unassembled WGS sequence"/>
</dbReference>
<dbReference type="InterPro" id="IPR050546">
    <property type="entry name" value="Glycosyl_Hydrlase_16"/>
</dbReference>
<dbReference type="GO" id="GO:0004553">
    <property type="term" value="F:hydrolase activity, hydrolyzing O-glycosyl compounds"/>
    <property type="evidence" value="ECO:0007669"/>
    <property type="project" value="InterPro"/>
</dbReference>
<dbReference type="Gene3D" id="2.60.120.200">
    <property type="match status" value="1"/>
</dbReference>
<keyword evidence="3" id="KW-1185">Reference proteome</keyword>